<feature type="transmembrane region" description="Helical" evidence="2">
    <location>
        <begin position="58"/>
        <end position="76"/>
    </location>
</feature>
<comment type="caution">
    <text evidence="3">The sequence shown here is derived from an EMBL/GenBank/DDBJ whole genome shotgun (WGS) entry which is preliminary data.</text>
</comment>
<keyword evidence="4" id="KW-1185">Reference proteome</keyword>
<organism evidence="3 4">
    <name type="scientific">Smittium culicis</name>
    <dbReference type="NCBI Taxonomy" id="133412"/>
    <lineage>
        <taxon>Eukaryota</taxon>
        <taxon>Fungi</taxon>
        <taxon>Fungi incertae sedis</taxon>
        <taxon>Zoopagomycota</taxon>
        <taxon>Kickxellomycotina</taxon>
        <taxon>Harpellomycetes</taxon>
        <taxon>Harpellales</taxon>
        <taxon>Legeriomycetaceae</taxon>
        <taxon>Smittium</taxon>
    </lineage>
</organism>
<evidence type="ECO:0000313" key="4">
    <source>
        <dbReference type="Proteomes" id="UP000187283"/>
    </source>
</evidence>
<name>A0A1R1YB54_9FUNG</name>
<protein>
    <submittedName>
        <fullName evidence="3">Uncharacterized protein</fullName>
    </submittedName>
</protein>
<accession>A0A1R1YB54</accession>
<keyword evidence="2" id="KW-0472">Membrane</keyword>
<keyword evidence="2" id="KW-0812">Transmembrane</keyword>
<proteinExistence type="predicted"/>
<keyword evidence="2" id="KW-1133">Transmembrane helix</keyword>
<sequence>MLACTASSRSFSAFAFLVSAILARVASFFLSLSAFSSIMRFFVSLSAATSAARCANVFFLRIAGSVDLFVAFFAVFQTRPETRVSGFEPDDSADADGWTVASTPIF</sequence>
<dbReference type="EMBL" id="LSSN01000410">
    <property type="protein sequence ID" value="OMJ24108.1"/>
    <property type="molecule type" value="Genomic_DNA"/>
</dbReference>
<evidence type="ECO:0000256" key="2">
    <source>
        <dbReference type="SAM" id="Phobius"/>
    </source>
</evidence>
<evidence type="ECO:0000313" key="3">
    <source>
        <dbReference type="EMBL" id="OMJ24108.1"/>
    </source>
</evidence>
<evidence type="ECO:0000256" key="1">
    <source>
        <dbReference type="SAM" id="MobiDB-lite"/>
    </source>
</evidence>
<dbReference type="Proteomes" id="UP000187283">
    <property type="component" value="Unassembled WGS sequence"/>
</dbReference>
<gene>
    <name evidence="3" type="ORF">AYI70_g1811</name>
</gene>
<feature type="region of interest" description="Disordered" evidence="1">
    <location>
        <begin position="87"/>
        <end position="106"/>
    </location>
</feature>
<reference evidence="3 4" key="1">
    <citation type="submission" date="2017-01" db="EMBL/GenBank/DDBJ databases">
        <authorList>
            <person name="Mah S.A."/>
            <person name="Swanson W.J."/>
            <person name="Moy G.W."/>
            <person name="Vacquier V.D."/>
        </authorList>
    </citation>
    <scope>NUCLEOTIDE SEQUENCE [LARGE SCALE GENOMIC DNA]</scope>
    <source>
        <strain evidence="3 4">GSMNP</strain>
    </source>
</reference>
<dbReference type="AlphaFoldDB" id="A0A1R1YB54"/>